<comment type="caution">
    <text evidence="2">The sequence shown here is derived from an EMBL/GenBank/DDBJ whole genome shotgun (WGS) entry which is preliminary data.</text>
</comment>
<gene>
    <name evidence="2" type="ORF">GCM10023336_63400</name>
</gene>
<dbReference type="Proteomes" id="UP001500124">
    <property type="component" value="Unassembled WGS sequence"/>
</dbReference>
<organism evidence="2 3">
    <name type="scientific">Streptomyces similanensis</name>
    <dbReference type="NCBI Taxonomy" id="1274988"/>
    <lineage>
        <taxon>Bacteria</taxon>
        <taxon>Bacillati</taxon>
        <taxon>Actinomycetota</taxon>
        <taxon>Actinomycetes</taxon>
        <taxon>Kitasatosporales</taxon>
        <taxon>Streptomycetaceae</taxon>
        <taxon>Streptomyces</taxon>
    </lineage>
</organism>
<protein>
    <submittedName>
        <fullName evidence="2">Uncharacterized protein</fullName>
    </submittedName>
</protein>
<evidence type="ECO:0000313" key="3">
    <source>
        <dbReference type="Proteomes" id="UP001500124"/>
    </source>
</evidence>
<evidence type="ECO:0000256" key="1">
    <source>
        <dbReference type="SAM" id="MobiDB-lite"/>
    </source>
</evidence>
<accession>A0ABP9LEZ7</accession>
<name>A0ABP9LEZ7_9ACTN</name>
<dbReference type="EMBL" id="BAABKC010000112">
    <property type="protein sequence ID" value="GAA5074887.1"/>
    <property type="molecule type" value="Genomic_DNA"/>
</dbReference>
<proteinExistence type="predicted"/>
<feature type="region of interest" description="Disordered" evidence="1">
    <location>
        <begin position="27"/>
        <end position="49"/>
    </location>
</feature>
<sequence>MASAHNGTAVRGPVGREVMIVPFVNGRVGAAKGEEEVRGPSDGGGGGGR</sequence>
<keyword evidence="3" id="KW-1185">Reference proteome</keyword>
<evidence type="ECO:0000313" key="2">
    <source>
        <dbReference type="EMBL" id="GAA5074887.1"/>
    </source>
</evidence>
<reference evidence="3" key="1">
    <citation type="journal article" date="2019" name="Int. J. Syst. Evol. Microbiol.">
        <title>The Global Catalogue of Microorganisms (GCM) 10K type strain sequencing project: providing services to taxonomists for standard genome sequencing and annotation.</title>
        <authorList>
            <consortium name="The Broad Institute Genomics Platform"/>
            <consortium name="The Broad Institute Genome Sequencing Center for Infectious Disease"/>
            <person name="Wu L."/>
            <person name="Ma J."/>
        </authorList>
    </citation>
    <scope>NUCLEOTIDE SEQUENCE [LARGE SCALE GENOMIC DNA]</scope>
    <source>
        <strain evidence="3">JCM 18410</strain>
    </source>
</reference>